<dbReference type="EMBL" id="LQPQ01000029">
    <property type="protein sequence ID" value="ORW85718.1"/>
    <property type="molecule type" value="Genomic_DNA"/>
</dbReference>
<evidence type="ECO:0000313" key="1">
    <source>
        <dbReference type="EMBL" id="ORW85718.1"/>
    </source>
</evidence>
<accession>A0A1X2DC75</accession>
<proteinExistence type="predicted"/>
<comment type="caution">
    <text evidence="1">The sequence shown here is derived from an EMBL/GenBank/DDBJ whole genome shotgun (WGS) entry which is preliminary data.</text>
</comment>
<dbReference type="Proteomes" id="UP000193087">
    <property type="component" value="Unassembled WGS sequence"/>
</dbReference>
<organism evidence="1 2">
    <name type="scientific">Mycobacterium riyadhense</name>
    <dbReference type="NCBI Taxonomy" id="486698"/>
    <lineage>
        <taxon>Bacteria</taxon>
        <taxon>Bacillati</taxon>
        <taxon>Actinomycetota</taxon>
        <taxon>Actinomycetes</taxon>
        <taxon>Mycobacteriales</taxon>
        <taxon>Mycobacteriaceae</taxon>
        <taxon>Mycobacterium</taxon>
    </lineage>
</organism>
<evidence type="ECO:0000313" key="2">
    <source>
        <dbReference type="Proteomes" id="UP000193087"/>
    </source>
</evidence>
<keyword evidence="2" id="KW-1185">Reference proteome</keyword>
<reference evidence="1 2" key="1">
    <citation type="submission" date="2016-01" db="EMBL/GenBank/DDBJ databases">
        <title>The new phylogeny of the genus Mycobacterium.</title>
        <authorList>
            <person name="Tarcisio F."/>
            <person name="Conor M."/>
            <person name="Antonella G."/>
            <person name="Elisabetta G."/>
            <person name="Giulia F.S."/>
            <person name="Sara T."/>
            <person name="Anna F."/>
            <person name="Clotilde B."/>
            <person name="Roberto B."/>
            <person name="Veronica D.S."/>
            <person name="Fabio R."/>
            <person name="Monica P."/>
            <person name="Olivier J."/>
            <person name="Enrico T."/>
            <person name="Nicola S."/>
        </authorList>
    </citation>
    <scope>NUCLEOTIDE SEQUENCE [LARGE SCALE GENOMIC DNA]</scope>
    <source>
        <strain evidence="1 2">DSM 45176</strain>
    </source>
</reference>
<protein>
    <submittedName>
        <fullName evidence="1">Uncharacterized protein</fullName>
    </submittedName>
</protein>
<sequence>MGQDRQSLSQPRVDRVGAKLMQMVGSVWVLDCGEPIAERLKHESALACAGPLMAVEACALCI</sequence>
<gene>
    <name evidence="1" type="ORF">AWC22_11935</name>
</gene>
<name>A0A1X2DC75_9MYCO</name>
<dbReference type="AlphaFoldDB" id="A0A1X2DC75"/>